<dbReference type="Pfam" id="PF01850">
    <property type="entry name" value="PIN"/>
    <property type="match status" value="1"/>
</dbReference>
<dbReference type="InterPro" id="IPR041705">
    <property type="entry name" value="PIN_Sll0205"/>
</dbReference>
<evidence type="ECO:0000259" key="1">
    <source>
        <dbReference type="Pfam" id="PF01850"/>
    </source>
</evidence>
<dbReference type="PANTHER" id="PTHR36173:SF2">
    <property type="entry name" value="RIBONUCLEASE VAPC16"/>
    <property type="match status" value="1"/>
</dbReference>
<dbReference type="EMBL" id="JBBEUB010000005">
    <property type="protein sequence ID" value="MEJ2903756.1"/>
    <property type="molecule type" value="Genomic_DNA"/>
</dbReference>
<dbReference type="InterPro" id="IPR029060">
    <property type="entry name" value="PIN-like_dom_sf"/>
</dbReference>
<dbReference type="RefSeq" id="WP_288883073.1">
    <property type="nucleotide sequence ID" value="NZ_CBFGNQ010000012.1"/>
</dbReference>
<comment type="caution">
    <text evidence="2">The sequence shown here is derived from an EMBL/GenBank/DDBJ whole genome shotgun (WGS) entry which is preliminary data.</text>
</comment>
<dbReference type="CDD" id="cd09872">
    <property type="entry name" value="PIN_Sll0205-like"/>
    <property type="match status" value="1"/>
</dbReference>
<dbReference type="SUPFAM" id="SSF88723">
    <property type="entry name" value="PIN domain-like"/>
    <property type="match status" value="1"/>
</dbReference>
<gene>
    <name evidence="2" type="ORF">WAE58_15025</name>
</gene>
<reference evidence="2 3" key="1">
    <citation type="submission" date="2024-03" db="EMBL/GenBank/DDBJ databases">
        <title>Sequence of Lycoming College Course Isolates.</title>
        <authorList>
            <person name="Plotts O."/>
            <person name="Newman J."/>
        </authorList>
    </citation>
    <scope>NUCLEOTIDE SEQUENCE [LARGE SCALE GENOMIC DNA]</scope>
    <source>
        <strain evidence="2 3">CJB-3</strain>
    </source>
</reference>
<dbReference type="InterPro" id="IPR002716">
    <property type="entry name" value="PIN_dom"/>
</dbReference>
<dbReference type="PANTHER" id="PTHR36173">
    <property type="entry name" value="RIBONUCLEASE VAPC16-RELATED"/>
    <property type="match status" value="1"/>
</dbReference>
<protein>
    <submittedName>
        <fullName evidence="2">Type II toxin-antitoxin system VapC family toxin</fullName>
    </submittedName>
</protein>
<accession>A0ABU8NNK6</accession>
<dbReference type="Proteomes" id="UP001378956">
    <property type="component" value="Unassembled WGS sequence"/>
</dbReference>
<proteinExistence type="predicted"/>
<organism evidence="2 3">
    <name type="scientific">Pedobacter panaciterrae</name>
    <dbReference type="NCBI Taxonomy" id="363849"/>
    <lineage>
        <taxon>Bacteria</taxon>
        <taxon>Pseudomonadati</taxon>
        <taxon>Bacteroidota</taxon>
        <taxon>Sphingobacteriia</taxon>
        <taxon>Sphingobacteriales</taxon>
        <taxon>Sphingobacteriaceae</taxon>
        <taxon>Pedobacter</taxon>
    </lineage>
</organism>
<feature type="domain" description="PIN" evidence="1">
    <location>
        <begin position="19"/>
        <end position="84"/>
    </location>
</feature>
<evidence type="ECO:0000313" key="3">
    <source>
        <dbReference type="Proteomes" id="UP001378956"/>
    </source>
</evidence>
<dbReference type="InterPro" id="IPR052919">
    <property type="entry name" value="TA_system_RNase"/>
</dbReference>
<evidence type="ECO:0000313" key="2">
    <source>
        <dbReference type="EMBL" id="MEJ2903756.1"/>
    </source>
</evidence>
<keyword evidence="3" id="KW-1185">Reference proteome</keyword>
<name>A0ABU8NNK6_9SPHI</name>
<sequence length="87" mass="9840">MSVLFHFGKLPLRVSLGKLELGISYEELQLQAIKNGFEFLPLTFEHSAGLIGLEFHHRDPFDRMIISQAIVKGLTIVGKDQNFLNTL</sequence>